<dbReference type="AlphaFoldDB" id="A0A4R5FA15"/>
<dbReference type="EMBL" id="SMLG01000003">
    <property type="protein sequence ID" value="TDE45487.1"/>
    <property type="molecule type" value="Genomic_DNA"/>
</dbReference>
<keyword evidence="2" id="KW-1185">Reference proteome</keyword>
<protein>
    <submittedName>
        <fullName evidence="1">Uncharacterized protein</fullName>
    </submittedName>
</protein>
<proteinExistence type="predicted"/>
<name>A0A4R5FA15_9FLAO</name>
<reference evidence="1 2" key="1">
    <citation type="submission" date="2019-03" db="EMBL/GenBank/DDBJ databases">
        <title>Novel species of Flavobacterium.</title>
        <authorList>
            <person name="Liu Q."/>
            <person name="Xin Y.-H."/>
        </authorList>
    </citation>
    <scope>NUCLEOTIDE SEQUENCE [LARGE SCALE GENOMIC DNA]</scope>
    <source>
        <strain evidence="1 2">LB3P52</strain>
    </source>
</reference>
<dbReference type="Proteomes" id="UP000294814">
    <property type="component" value="Unassembled WGS sequence"/>
</dbReference>
<evidence type="ECO:0000313" key="2">
    <source>
        <dbReference type="Proteomes" id="UP000294814"/>
    </source>
</evidence>
<dbReference type="RefSeq" id="WP_131915576.1">
    <property type="nucleotide sequence ID" value="NZ_SMLG01000003.1"/>
</dbReference>
<sequence length="86" mass="9814">MELEKTRRLVEVAPVLLEANEEAVFVDESDDVEVSVLEVPEINSTTEVEEIKVVTKLSMASRKLKIKISNELLVELEKMQINFKLN</sequence>
<evidence type="ECO:0000313" key="1">
    <source>
        <dbReference type="EMBL" id="TDE45487.1"/>
    </source>
</evidence>
<organism evidence="1 2">
    <name type="scientific">Flavobacterium rhamnosiphilum</name>
    <dbReference type="NCBI Taxonomy" id="2541724"/>
    <lineage>
        <taxon>Bacteria</taxon>
        <taxon>Pseudomonadati</taxon>
        <taxon>Bacteroidota</taxon>
        <taxon>Flavobacteriia</taxon>
        <taxon>Flavobacteriales</taxon>
        <taxon>Flavobacteriaceae</taxon>
        <taxon>Flavobacterium</taxon>
    </lineage>
</organism>
<gene>
    <name evidence="1" type="ORF">E0I26_05930</name>
</gene>
<accession>A0A4R5FA15</accession>
<comment type="caution">
    <text evidence="1">The sequence shown here is derived from an EMBL/GenBank/DDBJ whole genome shotgun (WGS) entry which is preliminary data.</text>
</comment>